<evidence type="ECO:0000259" key="12">
    <source>
        <dbReference type="Pfam" id="PF17683"/>
    </source>
</evidence>
<keyword evidence="7" id="KW-0539">Nucleus</keyword>
<evidence type="ECO:0000256" key="4">
    <source>
        <dbReference type="ARBA" id="ARBA00023015"/>
    </source>
</evidence>
<evidence type="ECO:0000313" key="13">
    <source>
        <dbReference type="EMBL" id="KAF1989618.1"/>
    </source>
</evidence>
<evidence type="ECO:0000256" key="1">
    <source>
        <dbReference type="ARBA" id="ARBA00004123"/>
    </source>
</evidence>
<dbReference type="PANTHER" id="PTHR10445:SF0">
    <property type="entry name" value="GENERAL TRANSCRIPTION FACTOR IIF SUBUNIT 2"/>
    <property type="match status" value="1"/>
</dbReference>
<dbReference type="GO" id="GO:0003677">
    <property type="term" value="F:DNA binding"/>
    <property type="evidence" value="ECO:0007669"/>
    <property type="project" value="UniProtKB-KW"/>
</dbReference>
<dbReference type="Pfam" id="PF17683">
    <property type="entry name" value="TFIIF_beta_N"/>
    <property type="match status" value="1"/>
</dbReference>
<evidence type="ECO:0000256" key="7">
    <source>
        <dbReference type="ARBA" id="ARBA00023242"/>
    </source>
</evidence>
<dbReference type="OrthoDB" id="26094at2759"/>
<protein>
    <recommendedName>
        <fullName evidence="3">Transcription initiation factor IIF subunit beta</fullName>
    </recommendedName>
    <alternativeName>
        <fullName evidence="9">TFIIF medium subunit</fullName>
    </alternativeName>
    <alternativeName>
        <fullName evidence="8">TFIIF-beta</fullName>
    </alternativeName>
</protein>
<evidence type="ECO:0000256" key="8">
    <source>
        <dbReference type="ARBA" id="ARBA00081473"/>
    </source>
</evidence>
<dbReference type="FunFam" id="1.10.10.10:FF:000035">
    <property type="entry name" value="General transcription factor IIF subunit 2"/>
    <property type="match status" value="1"/>
</dbReference>
<feature type="region of interest" description="Disordered" evidence="10">
    <location>
        <begin position="1"/>
        <end position="45"/>
    </location>
</feature>
<evidence type="ECO:0000313" key="14">
    <source>
        <dbReference type="Proteomes" id="UP000800041"/>
    </source>
</evidence>
<dbReference type="PANTHER" id="PTHR10445">
    <property type="entry name" value="GENERAL TRANSCRIPTION FACTOR IIF SUBUNIT 2"/>
    <property type="match status" value="1"/>
</dbReference>
<comment type="similarity">
    <text evidence="2">Belongs to the TFIIF beta subunit family.</text>
</comment>
<sequence length="358" mass="41358">MDEGPTVKSEPAIKSPDNMEDFEEYEDQNELAFPSKDSLQPGEGDVPGFYMLKASHHLWDAFYNIGDDDKVQIGEVRVYESQDGAPPRMTINLNDHPNFQNLDTEYDMQLTQAPLQSTYVFSEKDLPGYKPNPFGRNQGLRPGDGYRVQKGRSRVKRSIPKQTALLGYAKQEGTLVSMKTEDGSEIQRIEKRLEDKQKHRPKIKFVEVEDSRQLHQNFRRTEQSFSSFVKTSKPRPKAQDNKASRMDEKDLVQAIVKAFQEYEYWPLQSLKHRLRQPETWLKEVLSKVAVLQAHGQFNNKWRLSDDYKRNEGLLSQQAGQSVAPDVKAEDGEDFKAEDENFEDPEDFGEDEEEMEDVL</sequence>
<comment type="subcellular location">
    <subcellularLocation>
        <location evidence="1">Nucleus</location>
    </subcellularLocation>
</comment>
<dbReference type="CDD" id="cd07980">
    <property type="entry name" value="TFIIF_beta"/>
    <property type="match status" value="1"/>
</dbReference>
<dbReference type="Proteomes" id="UP000800041">
    <property type="component" value="Unassembled WGS sequence"/>
</dbReference>
<keyword evidence="6" id="KW-0804">Transcription</keyword>
<keyword evidence="5" id="KW-0238">DNA-binding</keyword>
<dbReference type="Pfam" id="PF02270">
    <property type="entry name" value="TFIIF_beta"/>
    <property type="match status" value="1"/>
</dbReference>
<proteinExistence type="inferred from homology"/>
<feature type="compositionally biased region" description="Acidic residues" evidence="10">
    <location>
        <begin position="339"/>
        <end position="358"/>
    </location>
</feature>
<evidence type="ECO:0000256" key="5">
    <source>
        <dbReference type="ARBA" id="ARBA00023125"/>
    </source>
</evidence>
<feature type="compositionally biased region" description="Basic and acidic residues" evidence="10">
    <location>
        <begin position="326"/>
        <end position="338"/>
    </location>
</feature>
<dbReference type="InterPro" id="IPR036388">
    <property type="entry name" value="WH-like_DNA-bd_sf"/>
</dbReference>
<evidence type="ECO:0000256" key="6">
    <source>
        <dbReference type="ARBA" id="ARBA00023163"/>
    </source>
</evidence>
<feature type="compositionally biased region" description="Acidic residues" evidence="10">
    <location>
        <begin position="18"/>
        <end position="29"/>
    </location>
</feature>
<dbReference type="GO" id="GO:0006367">
    <property type="term" value="P:transcription initiation at RNA polymerase II promoter"/>
    <property type="evidence" value="ECO:0007669"/>
    <property type="project" value="InterPro"/>
</dbReference>
<dbReference type="SUPFAM" id="SSF46785">
    <property type="entry name" value="Winged helix' DNA-binding domain"/>
    <property type="match status" value="1"/>
</dbReference>
<dbReference type="InterPro" id="IPR003196">
    <property type="entry name" value="TFIIF_beta"/>
</dbReference>
<feature type="compositionally biased region" description="Basic and acidic residues" evidence="10">
    <location>
        <begin position="237"/>
        <end position="246"/>
    </location>
</feature>
<evidence type="ECO:0000256" key="10">
    <source>
        <dbReference type="SAM" id="MobiDB-lite"/>
    </source>
</evidence>
<gene>
    <name evidence="13" type="ORF">K402DRAFT_349592</name>
</gene>
<dbReference type="SUPFAM" id="SSF50916">
    <property type="entry name" value="Rap30/74 interaction domains"/>
    <property type="match status" value="1"/>
</dbReference>
<evidence type="ECO:0000256" key="2">
    <source>
        <dbReference type="ARBA" id="ARBA00009543"/>
    </source>
</evidence>
<evidence type="ECO:0000256" key="9">
    <source>
        <dbReference type="ARBA" id="ARBA00081863"/>
    </source>
</evidence>
<dbReference type="InterPro" id="IPR036390">
    <property type="entry name" value="WH_DNA-bd_sf"/>
</dbReference>
<feature type="domain" description="TFIIF beta subunit HTH" evidence="11">
    <location>
        <begin position="244"/>
        <end position="308"/>
    </location>
</feature>
<keyword evidence="14" id="KW-1185">Reference proteome</keyword>
<organism evidence="13 14">
    <name type="scientific">Aulographum hederae CBS 113979</name>
    <dbReference type="NCBI Taxonomy" id="1176131"/>
    <lineage>
        <taxon>Eukaryota</taxon>
        <taxon>Fungi</taxon>
        <taxon>Dikarya</taxon>
        <taxon>Ascomycota</taxon>
        <taxon>Pezizomycotina</taxon>
        <taxon>Dothideomycetes</taxon>
        <taxon>Pleosporomycetidae</taxon>
        <taxon>Aulographales</taxon>
        <taxon>Aulographaceae</taxon>
    </lineage>
</organism>
<dbReference type="InterPro" id="IPR040450">
    <property type="entry name" value="TFIIF_beta_HTH"/>
</dbReference>
<name>A0A6G1H9I4_9PEZI</name>
<feature type="region of interest" description="Disordered" evidence="10">
    <location>
        <begin position="312"/>
        <end position="358"/>
    </location>
</feature>
<dbReference type="AlphaFoldDB" id="A0A6G1H9I4"/>
<keyword evidence="4" id="KW-0805">Transcription regulation</keyword>
<dbReference type="InterPro" id="IPR040504">
    <property type="entry name" value="TFIIF_beta_N"/>
</dbReference>
<accession>A0A6G1H9I4</accession>
<feature type="domain" description="TFIIF beta subunit N-terminal" evidence="12">
    <location>
        <begin position="50"/>
        <end position="173"/>
    </location>
</feature>
<evidence type="ECO:0000259" key="11">
    <source>
        <dbReference type="Pfam" id="PF02270"/>
    </source>
</evidence>
<feature type="region of interest" description="Disordered" evidence="10">
    <location>
        <begin position="223"/>
        <end position="246"/>
    </location>
</feature>
<dbReference type="GO" id="GO:0005674">
    <property type="term" value="C:transcription factor TFIIF complex"/>
    <property type="evidence" value="ECO:0007669"/>
    <property type="project" value="InterPro"/>
</dbReference>
<reference evidence="13" key="1">
    <citation type="journal article" date="2020" name="Stud. Mycol.">
        <title>101 Dothideomycetes genomes: a test case for predicting lifestyles and emergence of pathogens.</title>
        <authorList>
            <person name="Haridas S."/>
            <person name="Albert R."/>
            <person name="Binder M."/>
            <person name="Bloem J."/>
            <person name="Labutti K."/>
            <person name="Salamov A."/>
            <person name="Andreopoulos B."/>
            <person name="Baker S."/>
            <person name="Barry K."/>
            <person name="Bills G."/>
            <person name="Bluhm B."/>
            <person name="Cannon C."/>
            <person name="Castanera R."/>
            <person name="Culley D."/>
            <person name="Daum C."/>
            <person name="Ezra D."/>
            <person name="Gonzalez J."/>
            <person name="Henrissat B."/>
            <person name="Kuo A."/>
            <person name="Liang C."/>
            <person name="Lipzen A."/>
            <person name="Lutzoni F."/>
            <person name="Magnuson J."/>
            <person name="Mondo S."/>
            <person name="Nolan M."/>
            <person name="Ohm R."/>
            <person name="Pangilinan J."/>
            <person name="Park H.-J."/>
            <person name="Ramirez L."/>
            <person name="Alfaro M."/>
            <person name="Sun H."/>
            <person name="Tritt A."/>
            <person name="Yoshinaga Y."/>
            <person name="Zwiers L.-H."/>
            <person name="Turgeon B."/>
            <person name="Goodwin S."/>
            <person name="Spatafora J."/>
            <person name="Crous P."/>
            <person name="Grigoriev I."/>
        </authorList>
    </citation>
    <scope>NUCLEOTIDE SEQUENCE</scope>
    <source>
        <strain evidence="13">CBS 113979</strain>
    </source>
</reference>
<evidence type="ECO:0000256" key="3">
    <source>
        <dbReference type="ARBA" id="ARBA00021453"/>
    </source>
</evidence>
<dbReference type="Gene3D" id="1.10.10.10">
    <property type="entry name" value="Winged helix-like DNA-binding domain superfamily/Winged helix DNA-binding domain"/>
    <property type="match status" value="1"/>
</dbReference>
<dbReference type="EMBL" id="ML977144">
    <property type="protein sequence ID" value="KAF1989618.1"/>
    <property type="molecule type" value="Genomic_DNA"/>
</dbReference>
<feature type="region of interest" description="Disordered" evidence="10">
    <location>
        <begin position="131"/>
        <end position="156"/>
    </location>
</feature>
<dbReference type="InterPro" id="IPR011039">
    <property type="entry name" value="TFIIF_interaction"/>
</dbReference>